<feature type="region of interest" description="Disordered" evidence="11">
    <location>
        <begin position="372"/>
        <end position="398"/>
    </location>
</feature>
<dbReference type="PANTHER" id="PTHR15486:SF49">
    <property type="entry name" value="GLYCEROL-3-PHOSPHATE 2-O-ACYLTRANSFERASE 6"/>
    <property type="match status" value="1"/>
</dbReference>
<dbReference type="InterPro" id="IPR056462">
    <property type="entry name" value="HAD_RAM2/GPAT1-8"/>
</dbReference>
<organism evidence="14 15">
    <name type="scientific">Punica granatum</name>
    <name type="common">Pomegranate</name>
    <dbReference type="NCBI Taxonomy" id="22663"/>
    <lineage>
        <taxon>Eukaryota</taxon>
        <taxon>Viridiplantae</taxon>
        <taxon>Streptophyta</taxon>
        <taxon>Embryophyta</taxon>
        <taxon>Tracheophyta</taxon>
        <taxon>Spermatophyta</taxon>
        <taxon>Magnoliopsida</taxon>
        <taxon>eudicotyledons</taxon>
        <taxon>Gunneridae</taxon>
        <taxon>Pentapetalae</taxon>
        <taxon>rosids</taxon>
        <taxon>malvids</taxon>
        <taxon>Myrtales</taxon>
        <taxon>Lythraceae</taxon>
        <taxon>Punica</taxon>
    </lineage>
</organism>
<evidence type="ECO:0000256" key="7">
    <source>
        <dbReference type="ARBA" id="ARBA00023136"/>
    </source>
</evidence>
<keyword evidence="7 12" id="KW-0472">Membrane</keyword>
<evidence type="ECO:0000256" key="11">
    <source>
        <dbReference type="SAM" id="MobiDB-lite"/>
    </source>
</evidence>
<evidence type="ECO:0000256" key="1">
    <source>
        <dbReference type="ARBA" id="ARBA00004370"/>
    </source>
</evidence>
<keyword evidence="15" id="KW-1185">Reference proteome</keyword>
<feature type="compositionally biased region" description="Low complexity" evidence="11">
    <location>
        <begin position="377"/>
        <end position="390"/>
    </location>
</feature>
<protein>
    <recommendedName>
        <fullName evidence="13">Glycerol-3-phosphate acyltransferase RAM2/GPAT1-8 HAD-like domain-containing protein</fullName>
    </recommendedName>
</protein>
<keyword evidence="3" id="KW-0444">Lipid biosynthesis</keyword>
<comment type="subcellular location">
    <subcellularLocation>
        <location evidence="1">Membrane</location>
    </subcellularLocation>
</comment>
<dbReference type="GO" id="GO:0016020">
    <property type="term" value="C:membrane"/>
    <property type="evidence" value="ECO:0007669"/>
    <property type="project" value="UniProtKB-SubCell"/>
</dbReference>
<evidence type="ECO:0000256" key="4">
    <source>
        <dbReference type="ARBA" id="ARBA00022679"/>
    </source>
</evidence>
<dbReference type="AlphaFoldDB" id="A0A2I0JCY4"/>
<feature type="compositionally biased region" description="Polar residues" evidence="11">
    <location>
        <begin position="459"/>
        <end position="469"/>
    </location>
</feature>
<reference evidence="14 15" key="1">
    <citation type="submission" date="2017-11" db="EMBL/GenBank/DDBJ databases">
        <title>De-novo sequencing of pomegranate (Punica granatum L.) genome.</title>
        <authorList>
            <person name="Akparov Z."/>
            <person name="Amiraslanov A."/>
            <person name="Hajiyeva S."/>
            <person name="Abbasov M."/>
            <person name="Kaur K."/>
            <person name="Hamwieh A."/>
            <person name="Solovyev V."/>
            <person name="Salamov A."/>
            <person name="Braich B."/>
            <person name="Kosarev P."/>
            <person name="Mahmoud A."/>
            <person name="Hajiyev E."/>
            <person name="Babayeva S."/>
            <person name="Izzatullayeva V."/>
            <person name="Mammadov A."/>
            <person name="Mammadov A."/>
            <person name="Sharifova S."/>
            <person name="Ojaghi J."/>
            <person name="Eynullazada K."/>
            <person name="Bayramov B."/>
            <person name="Abdulazimova A."/>
            <person name="Shahmuradov I."/>
        </authorList>
    </citation>
    <scope>NUCLEOTIDE SEQUENCE [LARGE SCALE GENOMIC DNA]</scope>
    <source>
        <strain evidence="15">cv. AG2017</strain>
        <tissue evidence="14">Leaf</tissue>
    </source>
</reference>
<evidence type="ECO:0000256" key="2">
    <source>
        <dbReference type="ARBA" id="ARBA00007937"/>
    </source>
</evidence>
<dbReference type="GO" id="GO:0090447">
    <property type="term" value="F:glycerol-3-phosphate 2-O-acyltransferase activity"/>
    <property type="evidence" value="ECO:0007669"/>
    <property type="project" value="TreeGrafter"/>
</dbReference>
<name>A0A2I0JCY4_PUNGR</name>
<comment type="similarity">
    <text evidence="2">Belongs to the GPAT/DAPAT family.</text>
</comment>
<keyword evidence="8" id="KW-0443">Lipid metabolism</keyword>
<feature type="compositionally biased region" description="Low complexity" evidence="11">
    <location>
        <begin position="441"/>
        <end position="455"/>
    </location>
</feature>
<dbReference type="Pfam" id="PF23270">
    <property type="entry name" value="HAD_RAM2_N"/>
    <property type="match status" value="1"/>
</dbReference>
<dbReference type="SUPFAM" id="SSF69593">
    <property type="entry name" value="Glycerol-3-phosphate (1)-acyltransferase"/>
    <property type="match status" value="1"/>
</dbReference>
<feature type="transmembrane region" description="Helical" evidence="12">
    <location>
        <begin position="26"/>
        <end position="56"/>
    </location>
</feature>
<dbReference type="GO" id="GO:0010143">
    <property type="term" value="P:cutin biosynthetic process"/>
    <property type="evidence" value="ECO:0007669"/>
    <property type="project" value="TreeGrafter"/>
</dbReference>
<feature type="region of interest" description="Disordered" evidence="11">
    <location>
        <begin position="417"/>
        <end position="469"/>
    </location>
</feature>
<dbReference type="PANTHER" id="PTHR15486">
    <property type="entry name" value="ANCIENT UBIQUITOUS PROTEIN"/>
    <property type="match status" value="1"/>
</dbReference>
<evidence type="ECO:0000313" key="15">
    <source>
        <dbReference type="Proteomes" id="UP000233551"/>
    </source>
</evidence>
<feature type="domain" description="Glycerol-3-phosphate acyltransferase RAM2/GPAT1-8 HAD-like" evidence="13">
    <location>
        <begin position="8"/>
        <end position="195"/>
    </location>
</feature>
<keyword evidence="5 12" id="KW-0812">Transmembrane</keyword>
<gene>
    <name evidence="14" type="ORF">CRG98_025758</name>
</gene>
<feature type="transmembrane region" description="Helical" evidence="12">
    <location>
        <begin position="254"/>
        <end position="276"/>
    </location>
</feature>
<evidence type="ECO:0000256" key="10">
    <source>
        <dbReference type="ARBA" id="ARBA00023315"/>
    </source>
</evidence>
<evidence type="ECO:0000256" key="8">
    <source>
        <dbReference type="ARBA" id="ARBA00023209"/>
    </source>
</evidence>
<dbReference type="GO" id="GO:0016791">
    <property type="term" value="F:phosphatase activity"/>
    <property type="evidence" value="ECO:0007669"/>
    <property type="project" value="TreeGrafter"/>
</dbReference>
<dbReference type="EMBL" id="PGOL01001825">
    <property type="protein sequence ID" value="PKI53863.1"/>
    <property type="molecule type" value="Genomic_DNA"/>
</dbReference>
<accession>A0A2I0JCY4</accession>
<keyword evidence="6 12" id="KW-1133">Transmembrane helix</keyword>
<keyword evidence="10" id="KW-0012">Acyltransferase</keyword>
<keyword evidence="4" id="KW-0808">Transferase</keyword>
<dbReference type="STRING" id="22663.A0A2I0JCY4"/>
<keyword evidence="8" id="KW-0594">Phospholipid biosynthesis</keyword>
<dbReference type="GO" id="GO:0008654">
    <property type="term" value="P:phospholipid biosynthetic process"/>
    <property type="evidence" value="ECO:0007669"/>
    <property type="project" value="UniProtKB-KW"/>
</dbReference>
<evidence type="ECO:0000259" key="13">
    <source>
        <dbReference type="Pfam" id="PF23270"/>
    </source>
</evidence>
<evidence type="ECO:0000256" key="12">
    <source>
        <dbReference type="SAM" id="Phobius"/>
    </source>
</evidence>
<sequence length="469" mass="52203">MGDRLGQTVASDLEGTLLLSRSPFPYFFLVALEAGSPIRALALLLAFPVIHVLNLFQSCESMAIKIYIFISFAGLKIRDIELVSRAVLPKFYADDVHPETWRVFSSYEKRYVISVCPRVMLEPFAKAFLGADKVIVTDLEVSRSRRATGFVKKPGGVLVGWRRREALEEEFGVEGLDLGLVNNDQYGCDFMSMCKLFQFSTNRHLAINAVKPTLKESYMISRATNWEPLPRNKFHSRVIFHDGRLVQRPTPSTAVLIFLWLPIGVLLSILRIYLIICLPHRIHLLGCRLLGIRIMSRGRLEAHQQPLHSGGRRSVLFVCNHRTVQDPIALSIVLGRKVTAVTYGISRFSELISPIRTVSLLRERDKDAGYKLSLADSARGSPASRPRGSSTHQARWLNFPTDLSPNPLSLFLFFKENKGRGGGRPSRGLPHQPSTPQASCPSPTTSPKGSTTGKGLPSRSASVPIWSSS</sequence>
<evidence type="ECO:0000256" key="6">
    <source>
        <dbReference type="ARBA" id="ARBA00022989"/>
    </source>
</evidence>
<evidence type="ECO:0000256" key="5">
    <source>
        <dbReference type="ARBA" id="ARBA00022692"/>
    </source>
</evidence>
<proteinExistence type="inferred from homology"/>
<evidence type="ECO:0000256" key="9">
    <source>
        <dbReference type="ARBA" id="ARBA00023264"/>
    </source>
</evidence>
<dbReference type="Proteomes" id="UP000233551">
    <property type="component" value="Unassembled WGS sequence"/>
</dbReference>
<evidence type="ECO:0000256" key="3">
    <source>
        <dbReference type="ARBA" id="ARBA00022516"/>
    </source>
</evidence>
<evidence type="ECO:0000313" key="14">
    <source>
        <dbReference type="EMBL" id="PKI53863.1"/>
    </source>
</evidence>
<keyword evidence="9" id="KW-1208">Phospholipid metabolism</keyword>
<comment type="caution">
    <text evidence="14">The sequence shown here is derived from an EMBL/GenBank/DDBJ whole genome shotgun (WGS) entry which is preliminary data.</text>
</comment>